<evidence type="ECO:0000313" key="3">
    <source>
        <dbReference type="Proteomes" id="UP001345963"/>
    </source>
</evidence>
<evidence type="ECO:0008006" key="4">
    <source>
        <dbReference type="Google" id="ProtNLM"/>
    </source>
</evidence>
<comment type="caution">
    <text evidence="2">The sequence shown here is derived from an EMBL/GenBank/DDBJ whole genome shotgun (WGS) entry which is preliminary data.</text>
</comment>
<protein>
    <recommendedName>
        <fullName evidence="4">Secreted protein</fullName>
    </recommendedName>
</protein>
<reference evidence="2 3" key="1">
    <citation type="submission" date="2021-07" db="EMBL/GenBank/DDBJ databases">
        <authorList>
            <person name="Palmer J.M."/>
        </authorList>
    </citation>
    <scope>NUCLEOTIDE SEQUENCE [LARGE SCALE GENOMIC DNA]</scope>
    <source>
        <strain evidence="2 3">AT_MEX2019</strain>
        <tissue evidence="2">Muscle</tissue>
    </source>
</reference>
<evidence type="ECO:0000313" key="2">
    <source>
        <dbReference type="EMBL" id="MED6241411.1"/>
    </source>
</evidence>
<sequence>MAHVLCAVTWFYVLFSSGELCLANVLQESERGSLNKCISVCFRLAKRVLLCLPFVFNGLPSLSRLNVWKTTREDTLSPRCFASSVVSFFLPEQA</sequence>
<proteinExistence type="predicted"/>
<dbReference type="EMBL" id="JAHUTI010029789">
    <property type="protein sequence ID" value="MED6241411.1"/>
    <property type="molecule type" value="Genomic_DNA"/>
</dbReference>
<keyword evidence="1" id="KW-0732">Signal</keyword>
<name>A0ABU7AUI5_9TELE</name>
<organism evidence="2 3">
    <name type="scientific">Ataeniobius toweri</name>
    <dbReference type="NCBI Taxonomy" id="208326"/>
    <lineage>
        <taxon>Eukaryota</taxon>
        <taxon>Metazoa</taxon>
        <taxon>Chordata</taxon>
        <taxon>Craniata</taxon>
        <taxon>Vertebrata</taxon>
        <taxon>Euteleostomi</taxon>
        <taxon>Actinopterygii</taxon>
        <taxon>Neopterygii</taxon>
        <taxon>Teleostei</taxon>
        <taxon>Neoteleostei</taxon>
        <taxon>Acanthomorphata</taxon>
        <taxon>Ovalentaria</taxon>
        <taxon>Atherinomorphae</taxon>
        <taxon>Cyprinodontiformes</taxon>
        <taxon>Goodeidae</taxon>
        <taxon>Ataeniobius</taxon>
    </lineage>
</organism>
<gene>
    <name evidence="2" type="ORF">ATANTOWER_013591</name>
</gene>
<keyword evidence="3" id="KW-1185">Reference proteome</keyword>
<evidence type="ECO:0000256" key="1">
    <source>
        <dbReference type="SAM" id="SignalP"/>
    </source>
</evidence>
<feature type="chain" id="PRO_5045922502" description="Secreted protein" evidence="1">
    <location>
        <begin position="19"/>
        <end position="94"/>
    </location>
</feature>
<accession>A0ABU7AUI5</accession>
<dbReference type="Proteomes" id="UP001345963">
    <property type="component" value="Unassembled WGS sequence"/>
</dbReference>
<feature type="signal peptide" evidence="1">
    <location>
        <begin position="1"/>
        <end position="18"/>
    </location>
</feature>